<dbReference type="GO" id="GO:0003677">
    <property type="term" value="F:DNA binding"/>
    <property type="evidence" value="ECO:0007669"/>
    <property type="project" value="UniProtKB-KW"/>
</dbReference>
<organism evidence="6 7">
    <name type="scientific">Quercus suber</name>
    <name type="common">Cork oak</name>
    <dbReference type="NCBI Taxonomy" id="58331"/>
    <lineage>
        <taxon>Eukaryota</taxon>
        <taxon>Viridiplantae</taxon>
        <taxon>Streptophyta</taxon>
        <taxon>Embryophyta</taxon>
        <taxon>Tracheophyta</taxon>
        <taxon>Spermatophyta</taxon>
        <taxon>Magnoliopsida</taxon>
        <taxon>eudicotyledons</taxon>
        <taxon>Gunneridae</taxon>
        <taxon>Pentapetalae</taxon>
        <taxon>rosids</taxon>
        <taxon>fabids</taxon>
        <taxon>Fagales</taxon>
        <taxon>Fagaceae</taxon>
        <taxon>Quercus</taxon>
    </lineage>
</organism>
<protein>
    <submittedName>
        <fullName evidence="6">Transcription factor myb29</fullName>
    </submittedName>
</protein>
<comment type="caution">
    <text evidence="6">The sequence shown here is derived from an EMBL/GenBank/DDBJ whole genome shotgun (WGS) entry which is preliminary data.</text>
</comment>
<proteinExistence type="predicted"/>
<dbReference type="PROSITE" id="PS50090">
    <property type="entry name" value="MYB_LIKE"/>
    <property type="match status" value="1"/>
</dbReference>
<dbReference type="Gene3D" id="1.10.10.60">
    <property type="entry name" value="Homeodomain-like"/>
    <property type="match status" value="2"/>
</dbReference>
<gene>
    <name evidence="6" type="primary">MYB29</name>
    <name evidence="6" type="ORF">CFP56_021928</name>
</gene>
<accession>A0AAW0KC13</accession>
<evidence type="ECO:0000313" key="6">
    <source>
        <dbReference type="EMBL" id="KAK7836839.1"/>
    </source>
</evidence>
<evidence type="ECO:0000256" key="2">
    <source>
        <dbReference type="ARBA" id="ARBA00023125"/>
    </source>
</evidence>
<dbReference type="GO" id="GO:0005634">
    <property type="term" value="C:nucleus"/>
    <property type="evidence" value="ECO:0007669"/>
    <property type="project" value="UniProtKB-SubCell"/>
</dbReference>
<dbReference type="CDD" id="cd00167">
    <property type="entry name" value="SANT"/>
    <property type="match status" value="1"/>
</dbReference>
<reference evidence="6 7" key="1">
    <citation type="journal article" date="2018" name="Sci. Data">
        <title>The draft genome sequence of cork oak.</title>
        <authorList>
            <person name="Ramos A.M."/>
            <person name="Usie A."/>
            <person name="Barbosa P."/>
            <person name="Barros P.M."/>
            <person name="Capote T."/>
            <person name="Chaves I."/>
            <person name="Simoes F."/>
            <person name="Abreu I."/>
            <person name="Carrasquinho I."/>
            <person name="Faro C."/>
            <person name="Guimaraes J.B."/>
            <person name="Mendonca D."/>
            <person name="Nobrega F."/>
            <person name="Rodrigues L."/>
            <person name="Saibo N.J.M."/>
            <person name="Varela M.C."/>
            <person name="Egas C."/>
            <person name="Matos J."/>
            <person name="Miguel C.M."/>
            <person name="Oliveira M.M."/>
            <person name="Ricardo C.P."/>
            <person name="Goncalves S."/>
        </authorList>
    </citation>
    <scope>NUCLEOTIDE SEQUENCE [LARGE SCALE GENOMIC DNA]</scope>
    <source>
        <strain evidence="7">cv. HL8</strain>
    </source>
</reference>
<dbReference type="PANTHER" id="PTHR47999:SF96">
    <property type="entry name" value="TRANSCRIPTION REPRESSOR MYB6-LIKE"/>
    <property type="match status" value="1"/>
</dbReference>
<feature type="domain" description="Myb-like" evidence="4">
    <location>
        <begin position="49"/>
        <end position="88"/>
    </location>
</feature>
<keyword evidence="7" id="KW-1185">Reference proteome</keyword>
<evidence type="ECO:0000256" key="1">
    <source>
        <dbReference type="ARBA" id="ARBA00004123"/>
    </source>
</evidence>
<dbReference type="InterPro" id="IPR001005">
    <property type="entry name" value="SANT/Myb"/>
</dbReference>
<evidence type="ECO:0000259" key="4">
    <source>
        <dbReference type="PROSITE" id="PS50090"/>
    </source>
</evidence>
<evidence type="ECO:0000256" key="3">
    <source>
        <dbReference type="ARBA" id="ARBA00023242"/>
    </source>
</evidence>
<sequence>MVLFCRLFTLTLTSYFVGLRRCGKSCRLRWMNYLRPDIKREMGRRPCCAKGVIRGAWSAWEDKILINYIKIHGEGKWTDLPQRAGSNF</sequence>
<dbReference type="EMBL" id="PKMF04000342">
    <property type="protein sequence ID" value="KAK7836839.1"/>
    <property type="molecule type" value="Genomic_DNA"/>
</dbReference>
<evidence type="ECO:0000259" key="5">
    <source>
        <dbReference type="PROSITE" id="PS51294"/>
    </source>
</evidence>
<keyword evidence="3" id="KW-0539">Nucleus</keyword>
<comment type="subcellular location">
    <subcellularLocation>
        <location evidence="1">Nucleus</location>
    </subcellularLocation>
</comment>
<dbReference type="InterPro" id="IPR015495">
    <property type="entry name" value="Myb_TF_plants"/>
</dbReference>
<dbReference type="SUPFAM" id="SSF46689">
    <property type="entry name" value="Homeodomain-like"/>
    <property type="match status" value="1"/>
</dbReference>
<dbReference type="PANTHER" id="PTHR47999">
    <property type="entry name" value="TRANSCRIPTION FACTOR MYB8-RELATED-RELATED"/>
    <property type="match status" value="1"/>
</dbReference>
<dbReference type="Proteomes" id="UP000237347">
    <property type="component" value="Unassembled WGS sequence"/>
</dbReference>
<dbReference type="PROSITE" id="PS51294">
    <property type="entry name" value="HTH_MYB"/>
    <property type="match status" value="2"/>
</dbReference>
<feature type="domain" description="HTH myb-type" evidence="5">
    <location>
        <begin position="19"/>
        <end position="38"/>
    </location>
</feature>
<keyword evidence="2" id="KW-0238">DNA-binding</keyword>
<dbReference type="Pfam" id="PF00249">
    <property type="entry name" value="Myb_DNA-binding"/>
    <property type="match status" value="1"/>
</dbReference>
<dbReference type="InterPro" id="IPR017930">
    <property type="entry name" value="Myb_dom"/>
</dbReference>
<feature type="domain" description="HTH myb-type" evidence="5">
    <location>
        <begin position="49"/>
        <end position="88"/>
    </location>
</feature>
<evidence type="ECO:0000313" key="7">
    <source>
        <dbReference type="Proteomes" id="UP000237347"/>
    </source>
</evidence>
<dbReference type="InterPro" id="IPR009057">
    <property type="entry name" value="Homeodomain-like_sf"/>
</dbReference>
<dbReference type="AlphaFoldDB" id="A0AAW0KC13"/>
<name>A0AAW0KC13_QUESU</name>